<dbReference type="OrthoDB" id="9758450at2"/>
<feature type="region of interest" description="Disordered" evidence="1">
    <location>
        <begin position="1"/>
        <end position="20"/>
    </location>
</feature>
<dbReference type="STRING" id="1249552.PS2015_336"/>
<protein>
    <submittedName>
        <fullName evidence="2">Uncharacterized protein</fullName>
    </submittedName>
</protein>
<sequence>MSARIGQRADYWQSAVQPGKPEQQNNAELLLAAERVSRMAKWLVINMTYARNVHLDGRPLTATDLKGRPAGNTSAALRYVPLYVGYLLANALSGKTRAWLMSCDAGSVAVDAVNVLIGNADESQLSCYSMSDEGLSRLCRDYFSDEVTLPESVHAANGSALRPHSAAALASGVHAGNTARQFVHMPLPGQELVVFLDQHDLGSQPGTDWGAYWWRGEDSGLVMPLLQVGDDFAAATALLNEQGFNPVLVDGDDPIAIARVIIELGENLQEQHRRVITGEINYPVRMPLAVIHFSPSFELPETSSLRVNEILQPLHVPVALLEQAADMLNCHARQRRTAAKDHWLCQLQVSQPELPYFAPLEPFDRRAPIDIIDDWICHLVEQNPFHRFRIVHTGYCTPCLMPQSLTLLNVRTSSDEPDRAGSRNGAVIVAANEESAVAAALANKQGINLVLAQEAAGISLYRSLRREAVFAREQSACGCQTNWIAVPILITAHVWDNSRSGLCQQSPALTEAWLEEMSDVAPVYFPVDAETAVAVTEFVYSQRARVALVVLPGSAVPLVTNTEQAMLAAARGITVISQDDDPEFQLIAIGAYQLAQVQRAAVRLRERGYRCSVISILEPGRFRVARDERESDYIYDTDTLKFLIPDTSIRLLVTHVHGDIAAGLLRRLADGAEHFHVMGYCNQGGTLDVFGLLYANHQTWAHVLQQCALARNLDMADLLNDAELQAVTGRGDPAVLR</sequence>
<gene>
    <name evidence="2" type="ORF">PS2015_336</name>
</gene>
<name>A0A0S2KAM8_9GAMM</name>
<dbReference type="PANTHER" id="PTHR31273:SF0">
    <property type="entry name" value="PHOSPHOKETOLASE-RELATED"/>
    <property type="match status" value="1"/>
</dbReference>
<evidence type="ECO:0000256" key="1">
    <source>
        <dbReference type="SAM" id="MobiDB-lite"/>
    </source>
</evidence>
<dbReference type="PANTHER" id="PTHR31273">
    <property type="entry name" value="PHOSPHOKETOLASE-RELATED"/>
    <property type="match status" value="1"/>
</dbReference>
<dbReference type="Proteomes" id="UP000065641">
    <property type="component" value="Chromosome"/>
</dbReference>
<dbReference type="InterPro" id="IPR009014">
    <property type="entry name" value="Transketo_C/PFOR_II"/>
</dbReference>
<evidence type="ECO:0000313" key="2">
    <source>
        <dbReference type="EMBL" id="ALO45026.1"/>
    </source>
</evidence>
<dbReference type="KEGG" id="pspi:PS2015_336"/>
<evidence type="ECO:0000313" key="3">
    <source>
        <dbReference type="Proteomes" id="UP000065641"/>
    </source>
</evidence>
<dbReference type="EMBL" id="CP013189">
    <property type="protein sequence ID" value="ALO45026.1"/>
    <property type="molecule type" value="Genomic_DNA"/>
</dbReference>
<dbReference type="Gene3D" id="3.40.50.920">
    <property type="match status" value="1"/>
</dbReference>
<accession>A0A0S2KAM8</accession>
<dbReference type="InterPro" id="IPR005593">
    <property type="entry name" value="Xul5P/Fru6P_PKetolase"/>
</dbReference>
<proteinExistence type="predicted"/>
<reference evidence="2 3" key="1">
    <citation type="submission" date="2015-11" db="EMBL/GenBank/DDBJ databases">
        <authorList>
            <person name="Zhang Y."/>
            <person name="Guo Z."/>
        </authorList>
    </citation>
    <scope>NUCLEOTIDE SEQUENCE [LARGE SCALE GENOMIC DNA]</scope>
    <source>
        <strain evidence="2 3">KCTC 32221</strain>
    </source>
</reference>
<keyword evidence="3" id="KW-1185">Reference proteome</keyword>
<dbReference type="RefSeq" id="WP_058020535.1">
    <property type="nucleotide sequence ID" value="NZ_CP013189.1"/>
</dbReference>
<dbReference type="GO" id="GO:0005975">
    <property type="term" value="P:carbohydrate metabolic process"/>
    <property type="evidence" value="ECO:0007669"/>
    <property type="project" value="InterPro"/>
</dbReference>
<dbReference type="PATRIC" id="fig|1249552.3.peg.343"/>
<dbReference type="Gene3D" id="3.40.50.970">
    <property type="match status" value="2"/>
</dbReference>
<organism evidence="2 3">
    <name type="scientific">Pseudohongiella spirulinae</name>
    <dbReference type="NCBI Taxonomy" id="1249552"/>
    <lineage>
        <taxon>Bacteria</taxon>
        <taxon>Pseudomonadati</taxon>
        <taxon>Pseudomonadota</taxon>
        <taxon>Gammaproteobacteria</taxon>
        <taxon>Pseudomonadales</taxon>
        <taxon>Pseudohongiellaceae</taxon>
        <taxon>Pseudohongiella</taxon>
    </lineage>
</organism>
<dbReference type="AlphaFoldDB" id="A0A0S2KAM8"/>
<dbReference type="Pfam" id="PF03894">
    <property type="entry name" value="XFP"/>
    <property type="match status" value="1"/>
</dbReference>
<dbReference type="GO" id="GO:0016832">
    <property type="term" value="F:aldehyde-lyase activity"/>
    <property type="evidence" value="ECO:0007669"/>
    <property type="project" value="InterPro"/>
</dbReference>